<sequence length="520" mass="56756">NLTRDRAYGTVADLTCLFFVVYTALFVLQTPGCFGLPPWEREEKAFLAVVETVNFVPMLCVLIMATRIRAVQLTQGQPDHYGLPQWWVKVAMQVCTGSVMALALFVLVLSQVNSEVLEAVTKQRGRGTVILRLTRNAIILGIYLSFTVICIGACIMQAPPEMPARRDGEPRDVAALSCTLLLAVLYFGMYLVRTFATFANRAGLLGQARRFGNAQELLRNATGTVAFAPMLGVLFIAARMRIFQIDREEKAEHFWLPACCWLCAGSVLLQTAFIAAHYCLARAQDGSVELDEAAVPKHANATKVIEWARSVAMACLYIGVVGVTAAVVLMRPVGGTREDMPVSLTCVIVLAVLYFGVYFALWALQVGRGSSASSGQVAPHSLEDYLHGWAKVQVAFCPMFSVLFLATLLRALLLTGGAGAPQVWCEVSQQVATVAIVLLVTVRFDVLLPTPIPKLTLVCAALQYACLFVLYMSAIVCVFALFTMTSESAGQNAHSFGKWIQVLQTGWHSMAGRYQGLRAF</sequence>
<keyword evidence="1" id="KW-0812">Transmembrane</keyword>
<feature type="transmembrane region" description="Helical" evidence="1">
    <location>
        <begin position="254"/>
        <end position="278"/>
    </location>
</feature>
<keyword evidence="1" id="KW-1133">Transmembrane helix</keyword>
<feature type="transmembrane region" description="Helical" evidence="1">
    <location>
        <begin position="129"/>
        <end position="152"/>
    </location>
</feature>
<reference evidence="2" key="1">
    <citation type="submission" date="2023-10" db="EMBL/GenBank/DDBJ databases">
        <authorList>
            <person name="Chen Y."/>
            <person name="Shah S."/>
            <person name="Dougan E. K."/>
            <person name="Thang M."/>
            <person name="Chan C."/>
        </authorList>
    </citation>
    <scope>NUCLEOTIDE SEQUENCE [LARGE SCALE GENOMIC DNA]</scope>
</reference>
<evidence type="ECO:0008006" key="4">
    <source>
        <dbReference type="Google" id="ProtNLM"/>
    </source>
</evidence>
<evidence type="ECO:0000313" key="2">
    <source>
        <dbReference type="EMBL" id="CAK0795807.1"/>
    </source>
</evidence>
<evidence type="ECO:0000313" key="3">
    <source>
        <dbReference type="Proteomes" id="UP001189429"/>
    </source>
</evidence>
<organism evidence="2 3">
    <name type="scientific">Prorocentrum cordatum</name>
    <dbReference type="NCBI Taxonomy" id="2364126"/>
    <lineage>
        <taxon>Eukaryota</taxon>
        <taxon>Sar</taxon>
        <taxon>Alveolata</taxon>
        <taxon>Dinophyceae</taxon>
        <taxon>Prorocentrales</taxon>
        <taxon>Prorocentraceae</taxon>
        <taxon>Prorocentrum</taxon>
    </lineage>
</organism>
<dbReference type="EMBL" id="CAUYUJ010001413">
    <property type="protein sequence ID" value="CAK0795807.1"/>
    <property type="molecule type" value="Genomic_DNA"/>
</dbReference>
<feature type="transmembrane region" description="Helical" evidence="1">
    <location>
        <begin position="342"/>
        <end position="364"/>
    </location>
</feature>
<feature type="transmembrane region" description="Helical" evidence="1">
    <location>
        <begin position="173"/>
        <end position="192"/>
    </location>
</feature>
<dbReference type="Proteomes" id="UP001189429">
    <property type="component" value="Unassembled WGS sequence"/>
</dbReference>
<feature type="transmembrane region" description="Helical" evidence="1">
    <location>
        <begin position="311"/>
        <end position="330"/>
    </location>
</feature>
<feature type="transmembrane region" description="Helical" evidence="1">
    <location>
        <begin position="86"/>
        <end position="109"/>
    </location>
</feature>
<feature type="transmembrane region" description="Helical" evidence="1">
    <location>
        <begin position="7"/>
        <end position="25"/>
    </location>
</feature>
<proteinExistence type="predicted"/>
<protein>
    <recommendedName>
        <fullName evidence="4">Protein RFT1 homolog</fullName>
    </recommendedName>
</protein>
<feature type="transmembrane region" description="Helical" evidence="1">
    <location>
        <begin position="392"/>
        <end position="411"/>
    </location>
</feature>
<feature type="transmembrane region" description="Helical" evidence="1">
    <location>
        <begin position="462"/>
        <end position="482"/>
    </location>
</feature>
<feature type="non-terminal residue" evidence="2">
    <location>
        <position position="1"/>
    </location>
</feature>
<evidence type="ECO:0000256" key="1">
    <source>
        <dbReference type="SAM" id="Phobius"/>
    </source>
</evidence>
<comment type="caution">
    <text evidence="2">The sequence shown here is derived from an EMBL/GenBank/DDBJ whole genome shotgun (WGS) entry which is preliminary data.</text>
</comment>
<gene>
    <name evidence="2" type="ORF">PCOR1329_LOCUS5359</name>
</gene>
<feature type="transmembrane region" description="Helical" evidence="1">
    <location>
        <begin position="221"/>
        <end position="242"/>
    </location>
</feature>
<keyword evidence="3" id="KW-1185">Reference proteome</keyword>
<keyword evidence="1" id="KW-0472">Membrane</keyword>
<name>A0ABN9PYU9_9DINO</name>
<accession>A0ABN9PYU9</accession>